<accession>A0A7W9PRU2</accession>
<dbReference type="AlphaFoldDB" id="A0A7W9PRU2"/>
<dbReference type="EMBL" id="JACHJK010000003">
    <property type="protein sequence ID" value="MBB5926499.1"/>
    <property type="molecule type" value="Genomic_DNA"/>
</dbReference>
<dbReference type="RefSeq" id="WP_184963262.1">
    <property type="nucleotide sequence ID" value="NZ_BAAAWF010000037.1"/>
</dbReference>
<organism evidence="2 3">
    <name type="scientific">Streptomyces echinatus</name>
    <dbReference type="NCBI Taxonomy" id="67293"/>
    <lineage>
        <taxon>Bacteria</taxon>
        <taxon>Bacillati</taxon>
        <taxon>Actinomycetota</taxon>
        <taxon>Actinomycetes</taxon>
        <taxon>Kitasatosporales</taxon>
        <taxon>Streptomycetaceae</taxon>
        <taxon>Streptomyces</taxon>
    </lineage>
</organism>
<proteinExistence type="predicted"/>
<sequence>MPIPYVLHDDIASQLLSLEPGFGSGRTCRRRLERWPPQPYEPSPARPRKTP</sequence>
<dbReference type="Proteomes" id="UP000585836">
    <property type="component" value="Unassembled WGS sequence"/>
</dbReference>
<keyword evidence="3" id="KW-1185">Reference proteome</keyword>
<name>A0A7W9PRU2_9ACTN</name>
<comment type="caution">
    <text evidence="2">The sequence shown here is derived from an EMBL/GenBank/DDBJ whole genome shotgun (WGS) entry which is preliminary data.</text>
</comment>
<feature type="region of interest" description="Disordered" evidence="1">
    <location>
        <begin position="18"/>
        <end position="51"/>
    </location>
</feature>
<evidence type="ECO:0000256" key="1">
    <source>
        <dbReference type="SAM" id="MobiDB-lite"/>
    </source>
</evidence>
<protein>
    <submittedName>
        <fullName evidence="2">Uncharacterized protein</fullName>
    </submittedName>
</protein>
<gene>
    <name evidence="2" type="ORF">FHS34_001955</name>
</gene>
<evidence type="ECO:0000313" key="2">
    <source>
        <dbReference type="EMBL" id="MBB5926499.1"/>
    </source>
</evidence>
<evidence type="ECO:0000313" key="3">
    <source>
        <dbReference type="Proteomes" id="UP000585836"/>
    </source>
</evidence>
<reference evidence="2 3" key="1">
    <citation type="submission" date="2020-08" db="EMBL/GenBank/DDBJ databases">
        <title>Genomic Encyclopedia of Type Strains, Phase III (KMG-III): the genomes of soil and plant-associated and newly described type strains.</title>
        <authorList>
            <person name="Whitman W."/>
        </authorList>
    </citation>
    <scope>NUCLEOTIDE SEQUENCE [LARGE SCALE GENOMIC DNA]</scope>
    <source>
        <strain evidence="2 3">CECT 3313</strain>
    </source>
</reference>
<feature type="compositionally biased region" description="Pro residues" evidence="1">
    <location>
        <begin position="36"/>
        <end position="45"/>
    </location>
</feature>